<evidence type="ECO:0000313" key="14">
    <source>
        <dbReference type="Proteomes" id="UP001139516"/>
    </source>
</evidence>
<proteinExistence type="inferred from homology"/>
<evidence type="ECO:0000256" key="9">
    <source>
        <dbReference type="ARBA" id="ARBA00048988"/>
    </source>
</evidence>
<dbReference type="Gene3D" id="1.10.486.10">
    <property type="entry name" value="PCRA, domain 4"/>
    <property type="match status" value="1"/>
</dbReference>
<evidence type="ECO:0000313" key="13">
    <source>
        <dbReference type="EMBL" id="MCK8787575.1"/>
    </source>
</evidence>
<evidence type="ECO:0000259" key="12">
    <source>
        <dbReference type="PROSITE" id="PS51217"/>
    </source>
</evidence>
<evidence type="ECO:0000256" key="8">
    <source>
        <dbReference type="ARBA" id="ARBA00034808"/>
    </source>
</evidence>
<keyword evidence="3 10" id="KW-0378">Hydrolase</keyword>
<keyword evidence="4 10" id="KW-0347">Helicase</keyword>
<dbReference type="GO" id="GO:0033202">
    <property type="term" value="C:DNA helicase complex"/>
    <property type="evidence" value="ECO:0007669"/>
    <property type="project" value="TreeGrafter"/>
</dbReference>
<dbReference type="GO" id="GO:0043138">
    <property type="term" value="F:3'-5' DNA helicase activity"/>
    <property type="evidence" value="ECO:0007669"/>
    <property type="project" value="UniProtKB-EC"/>
</dbReference>
<dbReference type="Gene3D" id="3.40.50.300">
    <property type="entry name" value="P-loop containing nucleotide triphosphate hydrolases"/>
    <property type="match status" value="2"/>
</dbReference>
<keyword evidence="14" id="KW-1185">Reference proteome</keyword>
<feature type="binding site" evidence="10">
    <location>
        <begin position="26"/>
        <end position="33"/>
    </location>
    <ligand>
        <name>ATP</name>
        <dbReference type="ChEBI" id="CHEBI:30616"/>
    </ligand>
</feature>
<keyword evidence="6" id="KW-0413">Isomerase</keyword>
<evidence type="ECO:0000256" key="2">
    <source>
        <dbReference type="ARBA" id="ARBA00022741"/>
    </source>
</evidence>
<comment type="caution">
    <text evidence="13">The sequence shown here is derived from an EMBL/GenBank/DDBJ whole genome shotgun (WGS) entry which is preliminary data.</text>
</comment>
<dbReference type="Proteomes" id="UP001139516">
    <property type="component" value="Unassembled WGS sequence"/>
</dbReference>
<evidence type="ECO:0000259" key="11">
    <source>
        <dbReference type="PROSITE" id="PS51198"/>
    </source>
</evidence>
<evidence type="ECO:0000256" key="6">
    <source>
        <dbReference type="ARBA" id="ARBA00023235"/>
    </source>
</evidence>
<dbReference type="PANTHER" id="PTHR11070:SF59">
    <property type="entry name" value="DNA 3'-5' HELICASE"/>
    <property type="match status" value="1"/>
</dbReference>
<evidence type="ECO:0000256" key="3">
    <source>
        <dbReference type="ARBA" id="ARBA00022801"/>
    </source>
</evidence>
<feature type="domain" description="UvrD-like helicase ATP-binding" evidence="11">
    <location>
        <begin position="5"/>
        <end position="287"/>
    </location>
</feature>
<dbReference type="Pfam" id="PF13361">
    <property type="entry name" value="UvrD_C"/>
    <property type="match status" value="2"/>
</dbReference>
<dbReference type="AlphaFoldDB" id="A0A9X2BZZ2"/>
<dbReference type="SUPFAM" id="SSF52540">
    <property type="entry name" value="P-loop containing nucleoside triphosphate hydrolases"/>
    <property type="match status" value="1"/>
</dbReference>
<dbReference type="RefSeq" id="WP_248669623.1">
    <property type="nucleotide sequence ID" value="NZ_JALPRX010000132.1"/>
</dbReference>
<dbReference type="InterPro" id="IPR027417">
    <property type="entry name" value="P-loop_NTPase"/>
</dbReference>
<dbReference type="GO" id="GO:0016787">
    <property type="term" value="F:hydrolase activity"/>
    <property type="evidence" value="ECO:0007669"/>
    <property type="project" value="UniProtKB-UniRule"/>
</dbReference>
<dbReference type="CDD" id="cd17932">
    <property type="entry name" value="DEXQc_UvrD"/>
    <property type="match status" value="1"/>
</dbReference>
<dbReference type="GO" id="GO:0005524">
    <property type="term" value="F:ATP binding"/>
    <property type="evidence" value="ECO:0007669"/>
    <property type="project" value="UniProtKB-UniRule"/>
</dbReference>
<gene>
    <name evidence="13" type="ORF">M0638_24725</name>
</gene>
<dbReference type="Pfam" id="PF00580">
    <property type="entry name" value="UvrD-helicase"/>
    <property type="match status" value="1"/>
</dbReference>
<dbReference type="GO" id="GO:0003677">
    <property type="term" value="F:DNA binding"/>
    <property type="evidence" value="ECO:0007669"/>
    <property type="project" value="InterPro"/>
</dbReference>
<keyword evidence="2 10" id="KW-0547">Nucleotide-binding</keyword>
<dbReference type="InterPro" id="IPR013986">
    <property type="entry name" value="DExx_box_DNA_helicase_dom_sf"/>
</dbReference>
<dbReference type="InterPro" id="IPR014016">
    <property type="entry name" value="UvrD-like_ATP-bd"/>
</dbReference>
<dbReference type="EC" id="5.6.2.4" evidence="8"/>
<dbReference type="GO" id="GO:0000725">
    <property type="term" value="P:recombinational repair"/>
    <property type="evidence" value="ECO:0007669"/>
    <property type="project" value="TreeGrafter"/>
</dbReference>
<reference evidence="13" key="1">
    <citation type="submission" date="2022-04" db="EMBL/GenBank/DDBJ databases">
        <title>Roseomonas acroporae sp. nov., isolated from coral Acropora digitifera.</title>
        <authorList>
            <person name="Sun H."/>
        </authorList>
    </citation>
    <scope>NUCLEOTIDE SEQUENCE</scope>
    <source>
        <strain evidence="13">NAR14</strain>
    </source>
</reference>
<feature type="domain" description="UvrD-like helicase C-terminal" evidence="12">
    <location>
        <begin position="288"/>
        <end position="572"/>
    </location>
</feature>
<comment type="similarity">
    <text evidence="1">Belongs to the helicase family. UvrD subfamily.</text>
</comment>
<dbReference type="PROSITE" id="PS51198">
    <property type="entry name" value="UVRD_HELICASE_ATP_BIND"/>
    <property type="match status" value="1"/>
</dbReference>
<organism evidence="13 14">
    <name type="scientific">Roseomonas acroporae</name>
    <dbReference type="NCBI Taxonomy" id="2937791"/>
    <lineage>
        <taxon>Bacteria</taxon>
        <taxon>Pseudomonadati</taxon>
        <taxon>Pseudomonadota</taxon>
        <taxon>Alphaproteobacteria</taxon>
        <taxon>Acetobacterales</taxon>
        <taxon>Roseomonadaceae</taxon>
        <taxon>Roseomonas</taxon>
    </lineage>
</organism>
<dbReference type="InterPro" id="IPR000212">
    <property type="entry name" value="DNA_helicase_UvrD/REP"/>
</dbReference>
<keyword evidence="5 10" id="KW-0067">ATP-binding</keyword>
<sequence>MADHLAPLNPEQRAAATAPAPVLVLAGAGSGKTETLTRRVAALIERGEAPERLLCITFTTKAAGEMRARLTALLGPERAPRWVGTFHAVMARLLLAEGGGIPGLPRGFAILPQGEARRLLARIAGAQDGKEAALLAEGVSLLKNGLATEPRRLPRSMALARFDPEALARAAALLPAYQAALAERQALDLDDLIATPVAAMRADPALAARCSGRWAEILVDEYQDTNHAQHALLRLLAGTAGRLFAVGDDLQAIYGWRGADVTHIRRFGRDYPAAPVPLKLETNYRSTPTILRAANAVARQDTEALQKTLRPADPQAGPGAAIAIREADTPEEEGRCAVAWAQALRRRQPDLPWRECAVLVRAGFVAEPILAALREAGIPARLMQEREPEMPREVLAAIAWLRLAMSREADGHVRSSGSRVERWDPAADDAFRRACAFPARGIGAALFGRLRAHAAECGLALAAAVATLPATPAERQGLEAVLGVAREIGEGIARGRLGPADALRLAAEASELGERLREGGTGRLDMAWEAALRAADQAGSVAAYCDAAALDEASGEVAADAVPVMTLHRAKGLEFDHVLLAGLEEGVWPHWQAEEHGTLAEERRLFYVGLTRARHSLCLSWARHRREWAGKPSRFLAEIPNVLVEGAGAAAPGFRRSAHPDVESRLKAMPPPTRAEADRLVAEFRARKAAEARR</sequence>
<comment type="catalytic activity">
    <reaction evidence="7">
        <text>Couples ATP hydrolysis with the unwinding of duplex DNA by translocating in the 3'-5' direction.</text>
        <dbReference type="EC" id="5.6.2.4"/>
    </reaction>
</comment>
<dbReference type="GO" id="GO:0005829">
    <property type="term" value="C:cytosol"/>
    <property type="evidence" value="ECO:0007669"/>
    <property type="project" value="TreeGrafter"/>
</dbReference>
<dbReference type="PROSITE" id="PS51217">
    <property type="entry name" value="UVRD_HELICASE_CTER"/>
    <property type="match status" value="1"/>
</dbReference>
<comment type="catalytic activity">
    <reaction evidence="9">
        <text>ATP + H2O = ADP + phosphate + H(+)</text>
        <dbReference type="Rhea" id="RHEA:13065"/>
        <dbReference type="ChEBI" id="CHEBI:15377"/>
        <dbReference type="ChEBI" id="CHEBI:15378"/>
        <dbReference type="ChEBI" id="CHEBI:30616"/>
        <dbReference type="ChEBI" id="CHEBI:43474"/>
        <dbReference type="ChEBI" id="CHEBI:456216"/>
        <dbReference type="EC" id="5.6.2.4"/>
    </reaction>
</comment>
<dbReference type="PANTHER" id="PTHR11070">
    <property type="entry name" value="UVRD / RECB / PCRA DNA HELICASE FAMILY MEMBER"/>
    <property type="match status" value="1"/>
</dbReference>
<dbReference type="Gene3D" id="1.10.10.160">
    <property type="match status" value="1"/>
</dbReference>
<protein>
    <recommendedName>
        <fullName evidence="8">DNA 3'-5' helicase</fullName>
        <ecNumber evidence="8">5.6.2.4</ecNumber>
    </recommendedName>
</protein>
<evidence type="ECO:0000256" key="4">
    <source>
        <dbReference type="ARBA" id="ARBA00022806"/>
    </source>
</evidence>
<dbReference type="EMBL" id="JALPRX010000132">
    <property type="protein sequence ID" value="MCK8787575.1"/>
    <property type="molecule type" value="Genomic_DNA"/>
</dbReference>
<dbReference type="InterPro" id="IPR014017">
    <property type="entry name" value="DNA_helicase_UvrD-like_C"/>
</dbReference>
<name>A0A9X2BZZ2_9PROT</name>
<evidence type="ECO:0000256" key="10">
    <source>
        <dbReference type="PROSITE-ProRule" id="PRU00560"/>
    </source>
</evidence>
<evidence type="ECO:0000256" key="7">
    <source>
        <dbReference type="ARBA" id="ARBA00034617"/>
    </source>
</evidence>
<evidence type="ECO:0000256" key="5">
    <source>
        <dbReference type="ARBA" id="ARBA00022840"/>
    </source>
</evidence>
<accession>A0A9X2BZZ2</accession>
<evidence type="ECO:0000256" key="1">
    <source>
        <dbReference type="ARBA" id="ARBA00009922"/>
    </source>
</evidence>